<keyword evidence="1" id="KW-1133">Transmembrane helix</keyword>
<organism evidence="2">
    <name type="scientific">marine metagenome</name>
    <dbReference type="NCBI Taxonomy" id="408172"/>
    <lineage>
        <taxon>unclassified sequences</taxon>
        <taxon>metagenomes</taxon>
        <taxon>ecological metagenomes</taxon>
    </lineage>
</organism>
<feature type="transmembrane region" description="Helical" evidence="1">
    <location>
        <begin position="6"/>
        <end position="27"/>
    </location>
</feature>
<dbReference type="EMBL" id="UINC01216001">
    <property type="protein sequence ID" value="SVE41952.1"/>
    <property type="molecule type" value="Genomic_DNA"/>
</dbReference>
<evidence type="ECO:0000256" key="1">
    <source>
        <dbReference type="SAM" id="Phobius"/>
    </source>
</evidence>
<keyword evidence="1" id="KW-0472">Membrane</keyword>
<name>A0A383DBT5_9ZZZZ</name>
<evidence type="ECO:0000313" key="2">
    <source>
        <dbReference type="EMBL" id="SVE41952.1"/>
    </source>
</evidence>
<reference evidence="2" key="1">
    <citation type="submission" date="2018-05" db="EMBL/GenBank/DDBJ databases">
        <authorList>
            <person name="Lanie J.A."/>
            <person name="Ng W.-L."/>
            <person name="Kazmierczak K.M."/>
            <person name="Andrzejewski T.M."/>
            <person name="Davidsen T.M."/>
            <person name="Wayne K.J."/>
            <person name="Tettelin H."/>
            <person name="Glass J.I."/>
            <person name="Rusch D."/>
            <person name="Podicherti R."/>
            <person name="Tsui H.-C.T."/>
            <person name="Winkler M.E."/>
        </authorList>
    </citation>
    <scope>NUCLEOTIDE SEQUENCE</scope>
</reference>
<dbReference type="AlphaFoldDB" id="A0A383DBT5"/>
<gene>
    <name evidence="2" type="ORF">METZ01_LOCUS494806</name>
</gene>
<sequence>MTSADLIELVRTLGIPLIFVGLAYWFIRYQFDQNAAERVEYKQLDAANERRAFELAERSNEAMHKLYEAVAQEYQGH</sequence>
<keyword evidence="1" id="KW-0812">Transmembrane</keyword>
<proteinExistence type="predicted"/>
<accession>A0A383DBT5</accession>
<protein>
    <submittedName>
        <fullName evidence="2">Uncharacterized protein</fullName>
    </submittedName>
</protein>